<feature type="chain" id="PRO_5002880205" evidence="1">
    <location>
        <begin position="22"/>
        <end position="125"/>
    </location>
</feature>
<dbReference type="SUPFAM" id="SSF49503">
    <property type="entry name" value="Cupredoxins"/>
    <property type="match status" value="1"/>
</dbReference>
<sequence>MRYRKLLALTLVAASASAASAARAMPVHIDVVLAPGKVHEDCFALKPGQRVRYDFRQDRPGSFNLHYHQGNDVAYPLRSESVREQKGDFVAVVAQEYCLMWTGGKGGDTRLGYEFVVVEPGLVKE</sequence>
<evidence type="ECO:0000313" key="2">
    <source>
        <dbReference type="EMBL" id="ACF98168.1"/>
    </source>
</evidence>
<accession>B8R912</accession>
<feature type="signal peptide" evidence="1">
    <location>
        <begin position="1"/>
        <end position="21"/>
    </location>
</feature>
<keyword evidence="1" id="KW-0732">Signal</keyword>
<dbReference type="EMBL" id="EU910857">
    <property type="protein sequence ID" value="ACF98168.1"/>
    <property type="molecule type" value="Genomic_DNA"/>
</dbReference>
<protein>
    <submittedName>
        <fullName evidence="2">Uncharacterized protein</fullName>
    </submittedName>
</protein>
<dbReference type="AlphaFoldDB" id="B8R912"/>
<organism evidence="2">
    <name type="scientific">uncultured bacterium 2303</name>
    <dbReference type="NCBI Taxonomy" id="548900"/>
    <lineage>
        <taxon>Bacteria</taxon>
        <taxon>environmental samples</taxon>
    </lineage>
</organism>
<name>B8R912_9BACT</name>
<reference evidence="2" key="1">
    <citation type="journal article" date="2009" name="Appl. Environ. Microbiol.">
        <title>Characterization of denitrification gene clusters of soil bacteria via a metagenomic approach.</title>
        <authorList>
            <person name="Demaneche S."/>
            <person name="Philippot L."/>
            <person name="David M.M."/>
            <person name="Navarro E."/>
            <person name="Vogel T.M."/>
            <person name="Simonet P."/>
        </authorList>
    </citation>
    <scope>NUCLEOTIDE SEQUENCE</scope>
</reference>
<evidence type="ECO:0000256" key="1">
    <source>
        <dbReference type="SAM" id="SignalP"/>
    </source>
</evidence>
<dbReference type="InterPro" id="IPR008972">
    <property type="entry name" value="Cupredoxin"/>
</dbReference>
<proteinExistence type="predicted"/>